<dbReference type="RefSeq" id="WP_073480894.1">
    <property type="nucleotide sequence ID" value="NZ_FQVN01000002.1"/>
</dbReference>
<dbReference type="GO" id="GO:0003677">
    <property type="term" value="F:DNA binding"/>
    <property type="evidence" value="ECO:0007669"/>
    <property type="project" value="UniProtKB-KW"/>
</dbReference>
<accession>A0A1M4ZEQ8</accession>
<dbReference type="PANTHER" id="PTHR30204:SF93">
    <property type="entry name" value="HTH MERR-TYPE DOMAIN-CONTAINING PROTEIN"/>
    <property type="match status" value="1"/>
</dbReference>
<keyword evidence="4" id="KW-1185">Reference proteome</keyword>
<dbReference type="InterPro" id="IPR047057">
    <property type="entry name" value="MerR_fam"/>
</dbReference>
<dbReference type="SMART" id="SM00422">
    <property type="entry name" value="HTH_MERR"/>
    <property type="match status" value="2"/>
</dbReference>
<dbReference type="GO" id="GO:0003700">
    <property type="term" value="F:DNA-binding transcription factor activity"/>
    <property type="evidence" value="ECO:0007669"/>
    <property type="project" value="InterPro"/>
</dbReference>
<sequence>MGRREAGLRPVDLGRMVGVSSQQIRNYADAGVLPPTSRTPTGYRQFDFRHRRALLTYRALAAGYGRETAGEIMRAVHADDLPRALALVDASHAALHEQRRALRAAGDALEAAAGRAVDTSAIPRSGLRIGEIAALLGVRTSTIRLWESAGLLMPRRERGTGYRRFGPADMRDARMITMLRQDGYPLAQIRKVIDGLRRTGSSEALRVAIAHRQSELTERATAMLEGASYLHHYLRGDEPPGPRENTAEPDDQ</sequence>
<dbReference type="InterPro" id="IPR000551">
    <property type="entry name" value="MerR-type_HTH_dom"/>
</dbReference>
<dbReference type="AlphaFoldDB" id="A0A1M4ZEQ8"/>
<feature type="domain" description="HTH merR-type" evidence="2">
    <location>
        <begin position="126"/>
        <end position="195"/>
    </location>
</feature>
<evidence type="ECO:0000313" key="4">
    <source>
        <dbReference type="Proteomes" id="UP000184501"/>
    </source>
</evidence>
<protein>
    <submittedName>
        <fullName evidence="3">DNA-binding transcriptional regulator, MerR family</fullName>
    </submittedName>
</protein>
<dbReference type="SUPFAM" id="SSF46955">
    <property type="entry name" value="Putative DNA-binding domain"/>
    <property type="match status" value="2"/>
</dbReference>
<dbReference type="Pfam" id="PF13411">
    <property type="entry name" value="MerR_1"/>
    <property type="match status" value="1"/>
</dbReference>
<proteinExistence type="predicted"/>
<evidence type="ECO:0000256" key="1">
    <source>
        <dbReference type="ARBA" id="ARBA00023125"/>
    </source>
</evidence>
<dbReference type="InterPro" id="IPR009061">
    <property type="entry name" value="DNA-bd_dom_put_sf"/>
</dbReference>
<dbReference type="PANTHER" id="PTHR30204">
    <property type="entry name" value="REDOX-CYCLING DRUG-SENSING TRANSCRIPTIONAL ACTIVATOR SOXR"/>
    <property type="match status" value="1"/>
</dbReference>
<dbReference type="Pfam" id="PF00376">
    <property type="entry name" value="MerR"/>
    <property type="match status" value="1"/>
</dbReference>
<dbReference type="STRING" id="2017.SAMN05444320_102712"/>
<name>A0A1M4ZEQ8_STRHI</name>
<evidence type="ECO:0000313" key="3">
    <source>
        <dbReference type="EMBL" id="SHF16510.1"/>
    </source>
</evidence>
<evidence type="ECO:0000259" key="2">
    <source>
        <dbReference type="PROSITE" id="PS50937"/>
    </source>
</evidence>
<keyword evidence="1 3" id="KW-0238">DNA-binding</keyword>
<dbReference type="EMBL" id="FQVN01000002">
    <property type="protein sequence ID" value="SHF16510.1"/>
    <property type="molecule type" value="Genomic_DNA"/>
</dbReference>
<dbReference type="PROSITE" id="PS50937">
    <property type="entry name" value="HTH_MERR_2"/>
    <property type="match status" value="1"/>
</dbReference>
<organism evidence="3 4">
    <name type="scientific">Streptoalloteichus hindustanus</name>
    <dbReference type="NCBI Taxonomy" id="2017"/>
    <lineage>
        <taxon>Bacteria</taxon>
        <taxon>Bacillati</taxon>
        <taxon>Actinomycetota</taxon>
        <taxon>Actinomycetes</taxon>
        <taxon>Pseudonocardiales</taxon>
        <taxon>Pseudonocardiaceae</taxon>
        <taxon>Streptoalloteichus</taxon>
    </lineage>
</organism>
<dbReference type="Gene3D" id="1.10.1660.10">
    <property type="match status" value="2"/>
</dbReference>
<reference evidence="3 4" key="1">
    <citation type="submission" date="2016-11" db="EMBL/GenBank/DDBJ databases">
        <authorList>
            <person name="Jaros S."/>
            <person name="Januszkiewicz K."/>
            <person name="Wedrychowicz H."/>
        </authorList>
    </citation>
    <scope>NUCLEOTIDE SEQUENCE [LARGE SCALE GENOMIC DNA]</scope>
    <source>
        <strain evidence="3 4">DSM 44523</strain>
    </source>
</reference>
<gene>
    <name evidence="3" type="ORF">SAMN05444320_102712</name>
</gene>
<dbReference type="Proteomes" id="UP000184501">
    <property type="component" value="Unassembled WGS sequence"/>
</dbReference>